<gene>
    <name evidence="3" type="ORF">ESB04_05680</name>
</gene>
<dbReference type="Proteomes" id="UP000289455">
    <property type="component" value="Unassembled WGS sequence"/>
</dbReference>
<protein>
    <submittedName>
        <fullName evidence="3">Tetratricopeptide repeat protein</fullName>
    </submittedName>
</protein>
<dbReference type="EMBL" id="SDHY01000003">
    <property type="protein sequence ID" value="RXK49665.1"/>
    <property type="molecule type" value="Genomic_DNA"/>
</dbReference>
<dbReference type="PROSITE" id="PS50005">
    <property type="entry name" value="TPR"/>
    <property type="match status" value="2"/>
</dbReference>
<feature type="repeat" description="TPR" evidence="1">
    <location>
        <begin position="525"/>
        <end position="558"/>
    </location>
</feature>
<dbReference type="SUPFAM" id="SSF48452">
    <property type="entry name" value="TPR-like"/>
    <property type="match status" value="2"/>
</dbReference>
<dbReference type="SMART" id="SM00028">
    <property type="entry name" value="TPR"/>
    <property type="match status" value="8"/>
</dbReference>
<name>A0A4Q1BZV7_9BACT</name>
<keyword evidence="1" id="KW-0802">TPR repeat</keyword>
<proteinExistence type="predicted"/>
<sequence>MKYLYLLFFVGFLSTPLFCQDSAKKVKKASSSAFSPARAEEWMAEAMRHFLKEDYDEAILVWEQLYAEMPQEASISYYLAKSYLAQNKPVNALKYAQKANELSPYSLDYGLLYGDLLLQDRKAKEAIACFLKLIQYDSNQPDVNLRLAQAYLWNNQGDEALRALKSAEPWIGDFPEIIRTKQYIYLKNEQWEDAIREGVGMIANNPEEPLFAWEQMEYWWHLSTWKGAKPALEQLSRDFPMDGQVALLNANVRVHEKNFGEALGFLERCLSDSDLHIELFSQVCLETFELMKGQADWDKAYAFLQRAVKAFPKEPRFMAMQGDLWMSVSKFSEGQKAYLHAARNGGGKFEVWTRIIQIDFEMNVLDSVIVHAQEALEAYPNQGFLWFQMGFAQYLQGKSKEAIVSFESAIPYAQEKDAWYIQLYALMGDAYHSVGKYQDSDASFEKVLAKNPAEEHVLNNYSYYLSLRKEKLEKASKMAKQLTDKFPSNGTYLDTYAWVLYQQKEYSKALQMVEQALKDEKQNSSTVWEHYGDILYQLKRIEEAVKAWEKAKSLEGASPNLFKKIQMKQIIEN</sequence>
<dbReference type="PANTHER" id="PTHR12558:SF13">
    <property type="entry name" value="CELL DIVISION CYCLE PROTEIN 27 HOMOLOG"/>
    <property type="match status" value="1"/>
</dbReference>
<organism evidence="3 4">
    <name type="scientific">Aquirufa rosea</name>
    <dbReference type="NCBI Taxonomy" id="2509241"/>
    <lineage>
        <taxon>Bacteria</taxon>
        <taxon>Pseudomonadati</taxon>
        <taxon>Bacteroidota</taxon>
        <taxon>Cytophagia</taxon>
        <taxon>Cytophagales</taxon>
        <taxon>Flectobacillaceae</taxon>
        <taxon>Aquirufa</taxon>
    </lineage>
</organism>
<dbReference type="InterPro" id="IPR011990">
    <property type="entry name" value="TPR-like_helical_dom_sf"/>
</dbReference>
<keyword evidence="2" id="KW-0732">Signal</keyword>
<evidence type="ECO:0000256" key="2">
    <source>
        <dbReference type="SAM" id="SignalP"/>
    </source>
</evidence>
<feature type="signal peptide" evidence="2">
    <location>
        <begin position="1"/>
        <end position="19"/>
    </location>
</feature>
<dbReference type="RefSeq" id="WP_129026762.1">
    <property type="nucleotide sequence ID" value="NZ_SDHY01000003.1"/>
</dbReference>
<evidence type="ECO:0000256" key="1">
    <source>
        <dbReference type="PROSITE-ProRule" id="PRU00339"/>
    </source>
</evidence>
<dbReference type="Pfam" id="PF13181">
    <property type="entry name" value="TPR_8"/>
    <property type="match status" value="1"/>
</dbReference>
<dbReference type="Gene3D" id="1.25.40.10">
    <property type="entry name" value="Tetratricopeptide repeat domain"/>
    <property type="match status" value="3"/>
</dbReference>
<dbReference type="AlphaFoldDB" id="A0A4Q1BZV7"/>
<dbReference type="OrthoDB" id="9814220at2"/>
<evidence type="ECO:0000313" key="4">
    <source>
        <dbReference type="Proteomes" id="UP000289455"/>
    </source>
</evidence>
<reference evidence="3 4" key="1">
    <citation type="submission" date="2019-01" db="EMBL/GenBank/DDBJ databases">
        <title>Cytophagaceae bacterium strain CAR-16.</title>
        <authorList>
            <person name="Chen W.-M."/>
        </authorList>
    </citation>
    <scope>NUCLEOTIDE SEQUENCE [LARGE SCALE GENOMIC DNA]</scope>
    <source>
        <strain evidence="3 4">CAR-16</strain>
    </source>
</reference>
<dbReference type="PANTHER" id="PTHR12558">
    <property type="entry name" value="CELL DIVISION CYCLE 16,23,27"/>
    <property type="match status" value="1"/>
</dbReference>
<dbReference type="InterPro" id="IPR019734">
    <property type="entry name" value="TPR_rpt"/>
</dbReference>
<comment type="caution">
    <text evidence="3">The sequence shown here is derived from an EMBL/GenBank/DDBJ whole genome shotgun (WGS) entry which is preliminary data.</text>
</comment>
<keyword evidence="4" id="KW-1185">Reference proteome</keyword>
<dbReference type="Pfam" id="PF12895">
    <property type="entry name" value="ANAPC3"/>
    <property type="match status" value="2"/>
</dbReference>
<evidence type="ECO:0000313" key="3">
    <source>
        <dbReference type="EMBL" id="RXK49665.1"/>
    </source>
</evidence>
<accession>A0A4Q1BZV7</accession>
<feature type="chain" id="PRO_5020887278" evidence="2">
    <location>
        <begin position="20"/>
        <end position="573"/>
    </location>
</feature>
<feature type="repeat" description="TPR" evidence="1">
    <location>
        <begin position="421"/>
        <end position="454"/>
    </location>
</feature>